<dbReference type="EMBL" id="AGUE01000008">
    <property type="protein sequence ID" value="EHL03439.1"/>
    <property type="molecule type" value="Genomic_DNA"/>
</dbReference>
<proteinExistence type="predicted"/>
<gene>
    <name evidence="2" type="ORF">M7I_0463</name>
</gene>
<feature type="compositionally biased region" description="Basic and acidic residues" evidence="1">
    <location>
        <begin position="7"/>
        <end position="23"/>
    </location>
</feature>
<dbReference type="AlphaFoldDB" id="H0EDF4"/>
<organism evidence="2 3">
    <name type="scientific">Glarea lozoyensis (strain ATCC 74030 / MF5533)</name>
    <dbReference type="NCBI Taxonomy" id="1104152"/>
    <lineage>
        <taxon>Eukaryota</taxon>
        <taxon>Fungi</taxon>
        <taxon>Dikarya</taxon>
        <taxon>Ascomycota</taxon>
        <taxon>Pezizomycotina</taxon>
        <taxon>Leotiomycetes</taxon>
        <taxon>Helotiales</taxon>
        <taxon>Helotiaceae</taxon>
        <taxon>Glarea</taxon>
    </lineage>
</organism>
<accession>H0EDF4</accession>
<dbReference type="Proteomes" id="UP000005446">
    <property type="component" value="Unassembled WGS sequence"/>
</dbReference>
<dbReference type="InParanoid" id="H0EDF4"/>
<protein>
    <submittedName>
        <fullName evidence="2">Uncharacterized protein</fullName>
    </submittedName>
</protein>
<sequence>MPHPRRLASDTVEHALHYTDRENNSGSRSAGDILCPALEKSLCETVTLVYAWKIEADDQKGKAKFCEKFIDSHATS</sequence>
<name>H0EDF4_GLAL7</name>
<comment type="caution">
    <text evidence="2">The sequence shown here is derived from an EMBL/GenBank/DDBJ whole genome shotgun (WGS) entry which is preliminary data.</text>
</comment>
<evidence type="ECO:0000313" key="2">
    <source>
        <dbReference type="EMBL" id="EHL03439.1"/>
    </source>
</evidence>
<reference evidence="2 3" key="1">
    <citation type="journal article" date="2012" name="Eukaryot. Cell">
        <title>Genome sequence of the fungus Glarea lozoyensis: the first genome sequence of a species from the Helotiaceae family.</title>
        <authorList>
            <person name="Youssar L."/>
            <person name="Gruening B.A."/>
            <person name="Erxleben A."/>
            <person name="Guenther S."/>
            <person name="Huettel W."/>
        </authorList>
    </citation>
    <scope>NUCLEOTIDE SEQUENCE [LARGE SCALE GENOMIC DNA]</scope>
    <source>
        <strain evidence="3">ATCC 74030 / MF5533</strain>
    </source>
</reference>
<keyword evidence="3" id="KW-1185">Reference proteome</keyword>
<evidence type="ECO:0000256" key="1">
    <source>
        <dbReference type="SAM" id="MobiDB-lite"/>
    </source>
</evidence>
<evidence type="ECO:0000313" key="3">
    <source>
        <dbReference type="Proteomes" id="UP000005446"/>
    </source>
</evidence>
<dbReference type="HOGENOM" id="CLU_2654712_0_0_1"/>
<feature type="region of interest" description="Disordered" evidence="1">
    <location>
        <begin position="1"/>
        <end position="29"/>
    </location>
</feature>